<keyword evidence="1" id="KW-1133">Transmembrane helix</keyword>
<protein>
    <submittedName>
        <fullName evidence="2">Uncharacterized protein</fullName>
    </submittedName>
</protein>
<dbReference type="AlphaFoldDB" id="A0A2T7CMU2"/>
<dbReference type="EMBL" id="CM009756">
    <property type="protein sequence ID" value="PUZ44665.1"/>
    <property type="molecule type" value="Genomic_DNA"/>
</dbReference>
<proteinExistence type="predicted"/>
<feature type="transmembrane region" description="Helical" evidence="1">
    <location>
        <begin position="32"/>
        <end position="52"/>
    </location>
</feature>
<gene>
    <name evidence="2" type="ORF">GQ55_8G125300</name>
</gene>
<dbReference type="Gramene" id="PUZ44665">
    <property type="protein sequence ID" value="PUZ44665"/>
    <property type="gene ID" value="GQ55_8G125300"/>
</dbReference>
<keyword evidence="1" id="KW-0812">Transmembrane</keyword>
<evidence type="ECO:0000313" key="3">
    <source>
        <dbReference type="Proteomes" id="UP000244336"/>
    </source>
</evidence>
<keyword evidence="3" id="KW-1185">Reference proteome</keyword>
<organism evidence="2 3">
    <name type="scientific">Panicum hallii var. hallii</name>
    <dbReference type="NCBI Taxonomy" id="1504633"/>
    <lineage>
        <taxon>Eukaryota</taxon>
        <taxon>Viridiplantae</taxon>
        <taxon>Streptophyta</taxon>
        <taxon>Embryophyta</taxon>
        <taxon>Tracheophyta</taxon>
        <taxon>Spermatophyta</taxon>
        <taxon>Magnoliopsida</taxon>
        <taxon>Liliopsida</taxon>
        <taxon>Poales</taxon>
        <taxon>Poaceae</taxon>
        <taxon>PACMAD clade</taxon>
        <taxon>Panicoideae</taxon>
        <taxon>Panicodae</taxon>
        <taxon>Paniceae</taxon>
        <taxon>Panicinae</taxon>
        <taxon>Panicum</taxon>
        <taxon>Panicum sect. Panicum</taxon>
    </lineage>
</organism>
<keyword evidence="1" id="KW-0472">Membrane</keyword>
<sequence>MRSKAVVPRSTITRGSDVVPCNIYSAGSHRRCCSGGLCFVIAMVIVIAITIAA</sequence>
<evidence type="ECO:0000313" key="2">
    <source>
        <dbReference type="EMBL" id="PUZ44665.1"/>
    </source>
</evidence>
<accession>A0A2T7CMU2</accession>
<dbReference type="Proteomes" id="UP000244336">
    <property type="component" value="Chromosome 8"/>
</dbReference>
<reference evidence="2 3" key="1">
    <citation type="submission" date="2018-04" db="EMBL/GenBank/DDBJ databases">
        <title>WGS assembly of Panicum hallii var. hallii HAL2.</title>
        <authorList>
            <person name="Lovell J."/>
            <person name="Jenkins J."/>
            <person name="Lowry D."/>
            <person name="Mamidi S."/>
            <person name="Sreedasyam A."/>
            <person name="Weng X."/>
            <person name="Barry K."/>
            <person name="Bonette J."/>
            <person name="Campitelli B."/>
            <person name="Daum C."/>
            <person name="Gordon S."/>
            <person name="Gould B."/>
            <person name="Lipzen A."/>
            <person name="MacQueen A."/>
            <person name="Palacio-Mejia J."/>
            <person name="Plott C."/>
            <person name="Shakirov E."/>
            <person name="Shu S."/>
            <person name="Yoshinaga Y."/>
            <person name="Zane M."/>
            <person name="Rokhsar D."/>
            <person name="Grimwood J."/>
            <person name="Schmutz J."/>
            <person name="Juenger T."/>
        </authorList>
    </citation>
    <scope>NUCLEOTIDE SEQUENCE [LARGE SCALE GENOMIC DNA]</scope>
    <source>
        <strain evidence="3">cv. HAL2</strain>
    </source>
</reference>
<name>A0A2T7CMU2_9POAL</name>
<evidence type="ECO:0000256" key="1">
    <source>
        <dbReference type="SAM" id="Phobius"/>
    </source>
</evidence>